<evidence type="ECO:0000256" key="3">
    <source>
        <dbReference type="ARBA" id="ARBA00023163"/>
    </source>
</evidence>
<evidence type="ECO:0000313" key="6">
    <source>
        <dbReference type="Proteomes" id="UP001379945"/>
    </source>
</evidence>
<evidence type="ECO:0000313" key="5">
    <source>
        <dbReference type="EMBL" id="MEK8047614.1"/>
    </source>
</evidence>
<accession>A0ABU9CA75</accession>
<dbReference type="InterPro" id="IPR036390">
    <property type="entry name" value="WH_DNA-bd_sf"/>
</dbReference>
<dbReference type="SMART" id="SM00419">
    <property type="entry name" value="HTH_CRP"/>
    <property type="match status" value="1"/>
</dbReference>
<dbReference type="InterPro" id="IPR012318">
    <property type="entry name" value="HTH_CRP"/>
</dbReference>
<proteinExistence type="predicted"/>
<dbReference type="PANTHER" id="PTHR24567">
    <property type="entry name" value="CRP FAMILY TRANSCRIPTIONAL REGULATORY PROTEIN"/>
    <property type="match status" value="1"/>
</dbReference>
<dbReference type="Pfam" id="PF13545">
    <property type="entry name" value="HTH_Crp_2"/>
    <property type="match status" value="1"/>
</dbReference>
<evidence type="ECO:0000259" key="4">
    <source>
        <dbReference type="PROSITE" id="PS51063"/>
    </source>
</evidence>
<keyword evidence="1" id="KW-0805">Transcription regulation</keyword>
<dbReference type="Gene3D" id="1.10.10.10">
    <property type="entry name" value="Winged helix-like DNA-binding domain superfamily/Winged helix DNA-binding domain"/>
    <property type="match status" value="1"/>
</dbReference>
<dbReference type="Pfam" id="PF00027">
    <property type="entry name" value="cNMP_binding"/>
    <property type="match status" value="1"/>
</dbReference>
<sequence>MDPVAHLHTATGTPPERAPLTRLRASSRAVLITALPGDAVMAPLLPDAVGWGGLFGGPAVTAAECATLNELARARRVSPGTALFSRSERATALVAVLEGDVALGVRQSVGTFRTERHLHGPAWLDVAAAWLGEAPPQDARALSTATVLELPRDVLQVLLERQHGLARRLILTLAREVRLLAGSTQDLMHKDAPARLAAWLREHCVPDGPSAAQAMVQLPLRKRDIASQLAITPETLSRLMRSFTSQGVIQVAGYTVHVLDVPALERLANG</sequence>
<keyword evidence="3" id="KW-0804">Transcription</keyword>
<keyword evidence="2" id="KW-0238">DNA-binding</keyword>
<dbReference type="RefSeq" id="WP_341399921.1">
    <property type="nucleotide sequence ID" value="NZ_JBBUTI010000010.1"/>
</dbReference>
<dbReference type="SUPFAM" id="SSF51206">
    <property type="entry name" value="cAMP-binding domain-like"/>
    <property type="match status" value="1"/>
</dbReference>
<dbReference type="InterPro" id="IPR000595">
    <property type="entry name" value="cNMP-bd_dom"/>
</dbReference>
<organism evidence="5 6">
    <name type="scientific">Ideonella margarita</name>
    <dbReference type="NCBI Taxonomy" id="2984191"/>
    <lineage>
        <taxon>Bacteria</taxon>
        <taxon>Pseudomonadati</taxon>
        <taxon>Pseudomonadota</taxon>
        <taxon>Betaproteobacteria</taxon>
        <taxon>Burkholderiales</taxon>
        <taxon>Sphaerotilaceae</taxon>
        <taxon>Ideonella</taxon>
    </lineage>
</organism>
<dbReference type="InterPro" id="IPR036388">
    <property type="entry name" value="WH-like_DNA-bd_sf"/>
</dbReference>
<dbReference type="CDD" id="cd00038">
    <property type="entry name" value="CAP_ED"/>
    <property type="match status" value="1"/>
</dbReference>
<dbReference type="Proteomes" id="UP001379945">
    <property type="component" value="Unassembled WGS sequence"/>
</dbReference>
<comment type="caution">
    <text evidence="5">The sequence shown here is derived from an EMBL/GenBank/DDBJ whole genome shotgun (WGS) entry which is preliminary data.</text>
</comment>
<dbReference type="InterPro" id="IPR018490">
    <property type="entry name" value="cNMP-bd_dom_sf"/>
</dbReference>
<dbReference type="EMBL" id="JBBUTI010000010">
    <property type="protein sequence ID" value="MEK8047614.1"/>
    <property type="molecule type" value="Genomic_DNA"/>
</dbReference>
<gene>
    <name evidence="5" type="ORF">AACH00_14730</name>
</gene>
<dbReference type="PRINTS" id="PR00034">
    <property type="entry name" value="HTHCRP"/>
</dbReference>
<keyword evidence="6" id="KW-1185">Reference proteome</keyword>
<reference evidence="5 6" key="1">
    <citation type="submission" date="2024-04" db="EMBL/GenBank/DDBJ databases">
        <title>Novel species of the genus Ideonella isolated from streams.</title>
        <authorList>
            <person name="Lu H."/>
        </authorList>
    </citation>
    <scope>NUCLEOTIDE SEQUENCE [LARGE SCALE GENOMIC DNA]</scope>
    <source>
        <strain evidence="5 6">LYT19W</strain>
    </source>
</reference>
<dbReference type="InterPro" id="IPR050397">
    <property type="entry name" value="Env_Response_Regulators"/>
</dbReference>
<feature type="domain" description="HTH crp-type" evidence="4">
    <location>
        <begin position="190"/>
        <end position="262"/>
    </location>
</feature>
<evidence type="ECO:0000256" key="1">
    <source>
        <dbReference type="ARBA" id="ARBA00023015"/>
    </source>
</evidence>
<protein>
    <submittedName>
        <fullName evidence="5">Crp/Fnr family transcriptional regulator</fullName>
    </submittedName>
</protein>
<dbReference type="InterPro" id="IPR014710">
    <property type="entry name" value="RmlC-like_jellyroll"/>
</dbReference>
<evidence type="ECO:0000256" key="2">
    <source>
        <dbReference type="ARBA" id="ARBA00023125"/>
    </source>
</evidence>
<dbReference type="PANTHER" id="PTHR24567:SF74">
    <property type="entry name" value="HTH-TYPE TRANSCRIPTIONAL REGULATOR ARCR"/>
    <property type="match status" value="1"/>
</dbReference>
<name>A0ABU9CA75_9BURK</name>
<dbReference type="SUPFAM" id="SSF46785">
    <property type="entry name" value="Winged helix' DNA-binding domain"/>
    <property type="match status" value="1"/>
</dbReference>
<dbReference type="PROSITE" id="PS51063">
    <property type="entry name" value="HTH_CRP_2"/>
    <property type="match status" value="1"/>
</dbReference>
<dbReference type="Gene3D" id="2.60.120.10">
    <property type="entry name" value="Jelly Rolls"/>
    <property type="match status" value="1"/>
</dbReference>